<gene>
    <name evidence="1" type="ORF">J0695_37325</name>
</gene>
<protein>
    <submittedName>
        <fullName evidence="1">TIGR03767 family metallophosphoesterase</fullName>
    </submittedName>
</protein>
<proteinExistence type="predicted"/>
<dbReference type="PANTHER" id="PTHR43143:SF1">
    <property type="entry name" value="SERINE_THREONINE-PROTEIN PHOSPHATASE CPPED1"/>
    <property type="match status" value="1"/>
</dbReference>
<dbReference type="PANTHER" id="PTHR43143">
    <property type="entry name" value="METALLOPHOSPHOESTERASE, CALCINEURIN SUPERFAMILY"/>
    <property type="match status" value="1"/>
</dbReference>
<dbReference type="InterPro" id="IPR029052">
    <property type="entry name" value="Metallo-depent_PP-like"/>
</dbReference>
<evidence type="ECO:0000313" key="1">
    <source>
        <dbReference type="EMBL" id="MBO0517382.1"/>
    </source>
</evidence>
<dbReference type="EMBL" id="JAFLRJ010000597">
    <property type="protein sequence ID" value="MBO0517382.1"/>
    <property type="molecule type" value="Genomic_DNA"/>
</dbReference>
<dbReference type="Proteomes" id="UP000664167">
    <property type="component" value="Unassembled WGS sequence"/>
</dbReference>
<dbReference type="InterPro" id="IPR042281">
    <property type="entry name" value="GpdQ_beta-strand"/>
</dbReference>
<name>A0A939JLZ1_9ACTN</name>
<organism evidence="1 2">
    <name type="scientific">Streptomyces beijiangensis</name>
    <dbReference type="NCBI Taxonomy" id="163361"/>
    <lineage>
        <taxon>Bacteria</taxon>
        <taxon>Bacillati</taxon>
        <taxon>Actinomycetota</taxon>
        <taxon>Actinomycetes</taxon>
        <taxon>Kitasatosporales</taxon>
        <taxon>Streptomycetaceae</taxon>
        <taxon>Streptomyces</taxon>
    </lineage>
</organism>
<accession>A0A939JLZ1</accession>
<sequence>ADFAVGGRKLYATTQAEALAQLKRDRANGDYDGSHFAALMRRHAKTLRAVTPDPARAPFTRGEYLTAHLDPAHTGHGPAGHGYTAASLADDTLHYTFRISDDVLGISLDTTDRGGHFEGTIGTAQLRWLERTLKSSDDPYVVIFSHHNSWTMDNTHTDPAHPDDARHDGAELVALLKQHPKVIAWINGHSHRNKIRPHGTFWEITTASHIDYPQLARVFELVDNKDGTLSVFTTLVESAAPHRTDFHDLSQTGLAALYRELAFNAPGSRKDLSGKPVDRNTELLLKRR</sequence>
<comment type="caution">
    <text evidence="1">The sequence shown here is derived from an EMBL/GenBank/DDBJ whole genome shotgun (WGS) entry which is preliminary data.</text>
</comment>
<evidence type="ECO:0000313" key="2">
    <source>
        <dbReference type="Proteomes" id="UP000664167"/>
    </source>
</evidence>
<dbReference type="SUPFAM" id="SSF56300">
    <property type="entry name" value="Metallo-dependent phosphatases"/>
    <property type="match status" value="1"/>
</dbReference>
<keyword evidence="2" id="KW-1185">Reference proteome</keyword>
<dbReference type="Gene3D" id="3.30.750.180">
    <property type="entry name" value="GpdQ, beta-strand dimerisation domain"/>
    <property type="match status" value="1"/>
</dbReference>
<feature type="non-terminal residue" evidence="1">
    <location>
        <position position="1"/>
    </location>
</feature>
<dbReference type="InterPro" id="IPR051918">
    <property type="entry name" value="STPP_CPPED1"/>
</dbReference>
<dbReference type="InterPro" id="IPR022506">
    <property type="entry name" value="Metallophosphoesterase_PPA1498"/>
</dbReference>
<dbReference type="AlphaFoldDB" id="A0A939JLZ1"/>
<dbReference type="RefSeq" id="WP_206969200.1">
    <property type="nucleotide sequence ID" value="NZ_JAFLRJ010000597.1"/>
</dbReference>
<dbReference type="NCBIfam" id="TIGR03767">
    <property type="entry name" value="P_acnes_RR"/>
    <property type="match status" value="1"/>
</dbReference>
<reference evidence="1" key="1">
    <citation type="submission" date="2021-03" db="EMBL/GenBank/DDBJ databases">
        <title>Streptomyces poriferae sp. nov., a novel marine sponge-derived Actinobacteria species with anti-MRSA activity.</title>
        <authorList>
            <person name="Sandoval-Powers M."/>
            <person name="Kralova S."/>
            <person name="Nguyen G.-S."/>
            <person name="Fawwal D."/>
            <person name="Degnes K."/>
            <person name="Klinkenberg G."/>
            <person name="Sletta H."/>
            <person name="Wentzel A."/>
            <person name="Liles M.R."/>
        </authorList>
    </citation>
    <scope>NUCLEOTIDE SEQUENCE</scope>
    <source>
        <strain evidence="1">DSM 41794</strain>
    </source>
</reference>